<dbReference type="Proteomes" id="UP000019486">
    <property type="component" value="Unassembled WGS sequence"/>
</dbReference>
<dbReference type="STRING" id="1385369.N825_08595"/>
<comment type="similarity">
    <text evidence="1">Belongs to the MYG1 family.</text>
</comment>
<sequence>MATILALTHSGYFHADEVTAYAILRLGDENVAASFKRSRDPTLISQAAIVFDVGGVHDPSQGRYDHHMTVDRAPKRDDGRLYSSAGLIWRDFGRAALRGMAAGPDDKGIPADGVTTHLDELWARIDHVFIRRIDGVDTGEEPAPPLSYADQIDAFNPNWTEEIDADRRFLEAAGFAADTLRRLVRRELAHILSRDIVLEAHASSADPRVLELPGSLPWQGVVQDHGLPVVYAIYHKDGDWMITAMPTSAGGHDQRVPLPRAWAGLRDADIQKTSGVEDAVFAHAARFCGAAGSKAGALEMARKALELAGHPPPTMVQS</sequence>
<gene>
    <name evidence="2" type="ORF">N825_08595</name>
</gene>
<evidence type="ECO:0008006" key="4">
    <source>
        <dbReference type="Google" id="ProtNLM"/>
    </source>
</evidence>
<organism evidence="2 3">
    <name type="scientific">Skermanella stibiiresistens SB22</name>
    <dbReference type="NCBI Taxonomy" id="1385369"/>
    <lineage>
        <taxon>Bacteria</taxon>
        <taxon>Pseudomonadati</taxon>
        <taxon>Pseudomonadota</taxon>
        <taxon>Alphaproteobacteria</taxon>
        <taxon>Rhodospirillales</taxon>
        <taxon>Azospirillaceae</taxon>
        <taxon>Skermanella</taxon>
    </lineage>
</organism>
<dbReference type="RefSeq" id="WP_037455491.1">
    <property type="nucleotide sequence ID" value="NZ_AVFL01000014.1"/>
</dbReference>
<protein>
    <recommendedName>
        <fullName evidence="4">Metal-dependent protein hydrolase</fullName>
    </recommendedName>
</protein>
<accession>W9H2M5</accession>
<evidence type="ECO:0000313" key="3">
    <source>
        <dbReference type="Proteomes" id="UP000019486"/>
    </source>
</evidence>
<keyword evidence="3" id="KW-1185">Reference proteome</keyword>
<evidence type="ECO:0000313" key="2">
    <source>
        <dbReference type="EMBL" id="EWY39051.1"/>
    </source>
</evidence>
<evidence type="ECO:0000256" key="1">
    <source>
        <dbReference type="ARBA" id="ARBA00010105"/>
    </source>
</evidence>
<dbReference type="PANTHER" id="PTHR11215:SF1">
    <property type="entry name" value="MYG1 EXONUCLEASE"/>
    <property type="match status" value="1"/>
</dbReference>
<comment type="caution">
    <text evidence="2">The sequence shown here is derived from an EMBL/GenBank/DDBJ whole genome shotgun (WGS) entry which is preliminary data.</text>
</comment>
<dbReference type="OrthoDB" id="183622at2"/>
<dbReference type="AlphaFoldDB" id="W9H2M5"/>
<dbReference type="PANTHER" id="PTHR11215">
    <property type="entry name" value="METAL DEPENDENT HYDROLASE - RELATED"/>
    <property type="match status" value="1"/>
</dbReference>
<reference evidence="2 3" key="1">
    <citation type="submission" date="2013-08" db="EMBL/GenBank/DDBJ databases">
        <title>The genome sequence of Skermanella stibiiresistens.</title>
        <authorList>
            <person name="Zhu W."/>
            <person name="Wang G."/>
        </authorList>
    </citation>
    <scope>NUCLEOTIDE SEQUENCE [LARGE SCALE GENOMIC DNA]</scope>
    <source>
        <strain evidence="2 3">SB22</strain>
    </source>
</reference>
<name>W9H2M5_9PROT</name>
<dbReference type="Pfam" id="PF03690">
    <property type="entry name" value="MYG1_exonuc"/>
    <property type="match status" value="1"/>
</dbReference>
<dbReference type="InterPro" id="IPR003226">
    <property type="entry name" value="MYG1_exonuclease"/>
</dbReference>
<proteinExistence type="inferred from homology"/>
<dbReference type="EMBL" id="AVFL01000014">
    <property type="protein sequence ID" value="EWY39051.1"/>
    <property type="molecule type" value="Genomic_DNA"/>
</dbReference>
<dbReference type="GO" id="GO:0005737">
    <property type="term" value="C:cytoplasm"/>
    <property type="evidence" value="ECO:0007669"/>
    <property type="project" value="TreeGrafter"/>
</dbReference>